<name>A0ABX1A0R4_9ACTN</name>
<keyword evidence="3" id="KW-1185">Reference proteome</keyword>
<gene>
    <name evidence="2" type="ORF">HCN08_32865</name>
</gene>
<comment type="caution">
    <text evidence="2">The sequence shown here is derived from an EMBL/GenBank/DDBJ whole genome shotgun (WGS) entry which is preliminary data.</text>
</comment>
<evidence type="ECO:0000256" key="1">
    <source>
        <dbReference type="SAM" id="MobiDB-lite"/>
    </source>
</evidence>
<protein>
    <recommendedName>
        <fullName evidence="4">Flp pilus assembly protein RcpC/CpaB domain-containing protein</fullName>
    </recommendedName>
</protein>
<evidence type="ECO:0008006" key="4">
    <source>
        <dbReference type="Google" id="ProtNLM"/>
    </source>
</evidence>
<feature type="region of interest" description="Disordered" evidence="1">
    <location>
        <begin position="138"/>
        <end position="168"/>
    </location>
</feature>
<feature type="compositionally biased region" description="Gly residues" evidence="1">
    <location>
        <begin position="158"/>
        <end position="168"/>
    </location>
</feature>
<evidence type="ECO:0000313" key="3">
    <source>
        <dbReference type="Proteomes" id="UP000734511"/>
    </source>
</evidence>
<dbReference type="EMBL" id="JAATEJ010000041">
    <property type="protein sequence ID" value="NJP48159.1"/>
    <property type="molecule type" value="Genomic_DNA"/>
</dbReference>
<organism evidence="2 3">
    <name type="scientific">Actinacidiphila epipremni</name>
    <dbReference type="NCBI Taxonomy" id="2053013"/>
    <lineage>
        <taxon>Bacteria</taxon>
        <taxon>Bacillati</taxon>
        <taxon>Actinomycetota</taxon>
        <taxon>Actinomycetes</taxon>
        <taxon>Kitasatosporales</taxon>
        <taxon>Streptomycetaceae</taxon>
        <taxon>Actinacidiphila</taxon>
    </lineage>
</organism>
<evidence type="ECO:0000313" key="2">
    <source>
        <dbReference type="EMBL" id="NJP48159.1"/>
    </source>
</evidence>
<proteinExistence type="predicted"/>
<accession>A0ABX1A0R4</accession>
<dbReference type="Proteomes" id="UP000734511">
    <property type="component" value="Unassembled WGS sequence"/>
</dbReference>
<reference evidence="2 3" key="1">
    <citation type="submission" date="2020-03" db="EMBL/GenBank/DDBJ databases">
        <title>WGS of actinomycetes isolated from Thailand.</title>
        <authorList>
            <person name="Thawai C."/>
        </authorList>
    </citation>
    <scope>NUCLEOTIDE SEQUENCE [LARGE SCALE GENOMIC DNA]</scope>
    <source>
        <strain evidence="2 3">PRB2-1</strain>
    </source>
</reference>
<sequence length="203" mass="19919">MPSRAADFAVPEPYAPPSRVVPDFAPIRVGRRGARRLLPPAPQLRRGSLALGVVVSAAVLAVSAGYRPPPGRTAAVRSAPSASAAVRPVHDRAEDVVKAPVRIADAAAVRLLRPGDRVDVLAAARVVASAVTVVAVPGQPAGSPAGTNPAGTSPAGIPEGGLPTGTADTGGTGGALVVLAVPRRVAAALSGAAATSALAVTLC</sequence>